<feature type="region of interest" description="Disordered" evidence="10">
    <location>
        <begin position="249"/>
        <end position="338"/>
    </location>
</feature>
<comment type="catalytic activity">
    <reaction evidence="8 9">
        <text>UMP + ATP = UDP + ADP</text>
        <dbReference type="Rhea" id="RHEA:24400"/>
        <dbReference type="ChEBI" id="CHEBI:30616"/>
        <dbReference type="ChEBI" id="CHEBI:57865"/>
        <dbReference type="ChEBI" id="CHEBI:58223"/>
        <dbReference type="ChEBI" id="CHEBI:456216"/>
        <dbReference type="EC" id="2.7.4.14"/>
    </reaction>
</comment>
<accession>A0AAW1RRQ4</accession>
<dbReference type="InterPro" id="IPR006266">
    <property type="entry name" value="UMP_CMP_kinase"/>
</dbReference>
<comment type="subunit">
    <text evidence="9">Monomer.</text>
</comment>
<comment type="caution">
    <text evidence="11">The sequence shown here is derived from an EMBL/GenBank/DDBJ whole genome shotgun (WGS) entry which is preliminary data.</text>
</comment>
<comment type="cofactor">
    <cofactor evidence="9">
        <name>Mg(2+)</name>
        <dbReference type="ChEBI" id="CHEBI:18420"/>
    </cofactor>
    <text evidence="9">Binds 1 Mg(2+) ion per monomer.</text>
</comment>
<dbReference type="EC" id="2.7.4.14" evidence="9"/>
<dbReference type="InterPro" id="IPR033690">
    <property type="entry name" value="Adenylat_kinase_CS"/>
</dbReference>
<feature type="binding site" evidence="9">
    <location>
        <begin position="95"/>
        <end position="97"/>
    </location>
    <ligand>
        <name>a ribonucleoside 5'-phosphate</name>
        <dbReference type="ChEBI" id="CHEBI:58043"/>
    </ligand>
</feature>
<dbReference type="Proteomes" id="UP001438707">
    <property type="component" value="Unassembled WGS sequence"/>
</dbReference>
<organism evidence="11 12">
    <name type="scientific">Apatococcus lobatus</name>
    <dbReference type="NCBI Taxonomy" id="904363"/>
    <lineage>
        <taxon>Eukaryota</taxon>
        <taxon>Viridiplantae</taxon>
        <taxon>Chlorophyta</taxon>
        <taxon>core chlorophytes</taxon>
        <taxon>Trebouxiophyceae</taxon>
        <taxon>Chlorellales</taxon>
        <taxon>Chlorellaceae</taxon>
        <taxon>Apatococcus</taxon>
    </lineage>
</organism>
<feature type="binding site" evidence="9">
    <location>
        <position position="205"/>
    </location>
    <ligand>
        <name>ATP</name>
        <dbReference type="ChEBI" id="CHEBI:30616"/>
    </ligand>
</feature>
<sequence>MGCKGSKSAGVNAPFVAEAQPAQPATAPQKKGELPPGTEVLFVLGGPGSGKGTQCDRIVAKYGLKHLSAGDLLRDEVKSKSALGLELESIMKEGKLVPQETTIALLRKAMIGSGCQRFLVDGFPRALDQAKTFERTVCLPRLVLFFDCPLETMEERLLSRGKTSGRSDDNAETIKKRFKTFQEQSIPVVDYYEERGKVKKISAVPPPEEVFLEVQQVLEGLQAQQAGEAAGAAQAIAAENQTQAVGAMQVDAAPDTVPSTRTTDSGKRTTDSGKRTTDSGKQTTDTGKRTTDSDKRTTESGKRITESGAAALPADDATATTTATAASPAAEGTEGIREVKQRPSFVGIEDEVLAAKIEEASQVTVLGTVAGRLEDSTAKPLAPETDVAVEAPTKMSADGSRSVVEMPADASSAALPAAA</sequence>
<keyword evidence="5 9" id="KW-0067">ATP-binding</keyword>
<feature type="region of interest" description="LID" evidence="9">
    <location>
        <begin position="159"/>
        <end position="169"/>
    </location>
</feature>
<dbReference type="GO" id="GO:0005737">
    <property type="term" value="C:cytoplasm"/>
    <property type="evidence" value="ECO:0007669"/>
    <property type="project" value="UniProtKB-SubCell"/>
</dbReference>
<gene>
    <name evidence="11" type="ORF">WJX74_000902</name>
</gene>
<feature type="compositionally biased region" description="Basic and acidic residues" evidence="10">
    <location>
        <begin position="264"/>
        <end position="278"/>
    </location>
</feature>
<dbReference type="PRINTS" id="PR00094">
    <property type="entry name" value="ADENYLTKNASE"/>
</dbReference>
<feature type="compositionally biased region" description="Low complexity" evidence="10">
    <location>
        <begin position="306"/>
        <end position="333"/>
    </location>
</feature>
<dbReference type="InterPro" id="IPR000850">
    <property type="entry name" value="Adenylat/UMP-CMP_kin"/>
</dbReference>
<feature type="region of interest" description="Disordered" evidence="10">
    <location>
        <begin position="392"/>
        <end position="419"/>
    </location>
</feature>
<dbReference type="GO" id="GO:0019205">
    <property type="term" value="F:nucleobase-containing compound kinase activity"/>
    <property type="evidence" value="ECO:0007669"/>
    <property type="project" value="InterPro"/>
</dbReference>
<proteinExistence type="inferred from homology"/>
<evidence type="ECO:0000256" key="8">
    <source>
        <dbReference type="ARBA" id="ARBA00048116"/>
    </source>
</evidence>
<evidence type="ECO:0000256" key="7">
    <source>
        <dbReference type="ARBA" id="ARBA00023242"/>
    </source>
</evidence>
<comment type="function">
    <text evidence="9">Catalyzes the phosphorylation of pyrimidine nucleoside monophosphates at the expense of ATP. Plays an important role in de novo pyrimidine nucleotide biosynthesis. Has preference for UMP and CMP as phosphate acceptors.</text>
</comment>
<evidence type="ECO:0000313" key="12">
    <source>
        <dbReference type="Proteomes" id="UP001438707"/>
    </source>
</evidence>
<evidence type="ECO:0000256" key="6">
    <source>
        <dbReference type="ARBA" id="ARBA00022975"/>
    </source>
</evidence>
<feature type="binding site" evidence="9">
    <location>
        <position position="160"/>
    </location>
    <ligand>
        <name>ATP</name>
        <dbReference type="ChEBI" id="CHEBI:30616"/>
    </ligand>
</feature>
<feature type="binding site" evidence="9">
    <location>
        <begin position="122"/>
        <end position="125"/>
    </location>
    <ligand>
        <name>a ribonucleoside 5'-phosphate</name>
        <dbReference type="ChEBI" id="CHEBI:58043"/>
    </ligand>
</feature>
<feature type="compositionally biased region" description="Low complexity" evidence="10">
    <location>
        <begin position="407"/>
        <end position="419"/>
    </location>
</feature>
<protein>
    <recommendedName>
        <fullName evidence="9">UMP-CMP kinase</fullName>
        <ecNumber evidence="9">2.7.4.14</ecNumber>
    </recommendedName>
    <alternativeName>
        <fullName evidence="9">Deoxycytidylate kinase</fullName>
        <shortName evidence="9">CK</shortName>
        <shortName evidence="9">dCMP kinase</shortName>
    </alternativeName>
    <alternativeName>
        <fullName evidence="9">Uridine monophosphate/cytidine monophosphate kinase</fullName>
        <shortName evidence="9">UMP/CMP kinase</shortName>
        <shortName evidence="9">UMP/CMPK</shortName>
    </alternativeName>
</protein>
<feature type="binding site" evidence="9">
    <location>
        <position position="74"/>
    </location>
    <ligand>
        <name>a ribonucleoside 5'-phosphate</name>
        <dbReference type="ChEBI" id="CHEBI:58043"/>
    </ligand>
</feature>
<comment type="similarity">
    <text evidence="9">Belongs to the adenylate kinase family. UMP-CMP kinase subfamily.</text>
</comment>
<dbReference type="PROSITE" id="PS00113">
    <property type="entry name" value="ADENYLATE_KINASE"/>
    <property type="match status" value="1"/>
</dbReference>
<dbReference type="PANTHER" id="PTHR23359">
    <property type="entry name" value="NUCLEOTIDE KINASE"/>
    <property type="match status" value="1"/>
</dbReference>
<feature type="compositionally biased region" description="Basic and acidic residues" evidence="10">
    <location>
        <begin position="286"/>
        <end position="305"/>
    </location>
</feature>
<keyword evidence="3 9" id="KW-0547">Nucleotide-binding</keyword>
<comment type="subcellular location">
    <subcellularLocation>
        <location evidence="9">Cytoplasm</location>
    </subcellularLocation>
    <subcellularLocation>
        <location evidence="9">Nucleus</location>
    </subcellularLocation>
</comment>
<comment type="catalytic activity">
    <reaction evidence="9">
        <text>CMP + ATP = CDP + ADP</text>
        <dbReference type="Rhea" id="RHEA:11600"/>
        <dbReference type="ChEBI" id="CHEBI:30616"/>
        <dbReference type="ChEBI" id="CHEBI:58069"/>
        <dbReference type="ChEBI" id="CHEBI:60377"/>
        <dbReference type="ChEBI" id="CHEBI:456216"/>
        <dbReference type="EC" id="2.7.4.14"/>
    </reaction>
</comment>
<dbReference type="NCBIfam" id="TIGR01359">
    <property type="entry name" value="UMP_CMP_kin_fam"/>
    <property type="match status" value="1"/>
</dbReference>
<feature type="binding site" evidence="9">
    <location>
        <position position="166"/>
    </location>
    <ligand>
        <name>a ribonucleoside 5'-phosphate</name>
        <dbReference type="ChEBI" id="CHEBI:58043"/>
    </ligand>
</feature>
<comment type="domain">
    <text evidence="9">Consists of three domains, a large central CORE domain and two small peripheral domains, NMPbind and LID, which undergo movements during catalysis. The LID domain closes over the site of phosphoryl transfer upon ATP binding. Assembling and dissambling the active center during each catalytic cycle provides an effective means to prevent ATP hydrolysis.</text>
</comment>
<keyword evidence="4 9" id="KW-0418">Kinase</keyword>
<keyword evidence="1 9" id="KW-0963">Cytoplasm</keyword>
<evidence type="ECO:0000256" key="4">
    <source>
        <dbReference type="ARBA" id="ARBA00022777"/>
    </source>
</evidence>
<dbReference type="NCBIfam" id="NF011100">
    <property type="entry name" value="PRK14527.1"/>
    <property type="match status" value="1"/>
</dbReference>
<dbReference type="GO" id="GO:0009123">
    <property type="term" value="P:nucleoside monophosphate metabolic process"/>
    <property type="evidence" value="ECO:0007669"/>
    <property type="project" value="UniProtKB-ARBA"/>
</dbReference>
<evidence type="ECO:0000256" key="3">
    <source>
        <dbReference type="ARBA" id="ARBA00022741"/>
    </source>
</evidence>
<dbReference type="Gene3D" id="3.40.50.300">
    <property type="entry name" value="P-loop containing nucleotide triphosphate hydrolases"/>
    <property type="match status" value="1"/>
</dbReference>
<evidence type="ECO:0000256" key="5">
    <source>
        <dbReference type="ARBA" id="ARBA00022840"/>
    </source>
</evidence>
<dbReference type="HAMAP" id="MF_00235">
    <property type="entry name" value="Adenylate_kinase_Adk"/>
    <property type="match status" value="1"/>
</dbReference>
<feature type="binding site" evidence="9">
    <location>
        <begin position="48"/>
        <end position="53"/>
    </location>
    <ligand>
        <name>ATP</name>
        <dbReference type="ChEBI" id="CHEBI:30616"/>
    </ligand>
</feature>
<evidence type="ECO:0000256" key="2">
    <source>
        <dbReference type="ARBA" id="ARBA00022679"/>
    </source>
</evidence>
<dbReference type="EMBL" id="JALJOS010000007">
    <property type="protein sequence ID" value="KAK9836457.1"/>
    <property type="molecule type" value="Genomic_DNA"/>
</dbReference>
<dbReference type="AlphaFoldDB" id="A0AAW1RRQ4"/>
<feature type="region of interest" description="Disordered" evidence="10">
    <location>
        <begin position="14"/>
        <end position="34"/>
    </location>
</feature>
<evidence type="ECO:0000256" key="9">
    <source>
        <dbReference type="HAMAP-Rule" id="MF_03172"/>
    </source>
</evidence>
<comment type="caution">
    <text evidence="9">Lacks conserved residue(s) required for the propagation of feature annotation.</text>
</comment>
<keyword evidence="6 9" id="KW-0665">Pyrimidine biosynthesis</keyword>
<dbReference type="SUPFAM" id="SSF52540">
    <property type="entry name" value="P-loop containing nucleoside triphosphate hydrolases"/>
    <property type="match status" value="1"/>
</dbReference>
<dbReference type="FunFam" id="3.40.50.300:FF:000315">
    <property type="entry name" value="Adenylate kinase 1"/>
    <property type="match status" value="1"/>
</dbReference>
<comment type="catalytic activity">
    <reaction evidence="9">
        <text>dCMP + ATP = dCDP + ADP</text>
        <dbReference type="Rhea" id="RHEA:25094"/>
        <dbReference type="ChEBI" id="CHEBI:30616"/>
        <dbReference type="ChEBI" id="CHEBI:57566"/>
        <dbReference type="ChEBI" id="CHEBI:58593"/>
        <dbReference type="ChEBI" id="CHEBI:456216"/>
        <dbReference type="EC" id="2.7.4.14"/>
    </reaction>
</comment>
<reference evidence="11 12" key="1">
    <citation type="journal article" date="2024" name="Nat. Commun.">
        <title>Phylogenomics reveals the evolutionary origins of lichenization in chlorophyte algae.</title>
        <authorList>
            <person name="Puginier C."/>
            <person name="Libourel C."/>
            <person name="Otte J."/>
            <person name="Skaloud P."/>
            <person name="Haon M."/>
            <person name="Grisel S."/>
            <person name="Petersen M."/>
            <person name="Berrin J.G."/>
            <person name="Delaux P.M."/>
            <person name="Dal Grande F."/>
            <person name="Keller J."/>
        </authorList>
    </citation>
    <scope>NUCLEOTIDE SEQUENCE [LARGE SCALE GENOMIC DNA]</scope>
    <source>
        <strain evidence="11 12">SAG 2145</strain>
    </source>
</reference>
<dbReference type="GO" id="GO:0016776">
    <property type="term" value="F:phosphotransferase activity, phosphate group as acceptor"/>
    <property type="evidence" value="ECO:0007669"/>
    <property type="project" value="InterPro"/>
</dbReference>
<dbReference type="CDD" id="cd01428">
    <property type="entry name" value="ADK"/>
    <property type="match status" value="1"/>
</dbReference>
<dbReference type="HAMAP" id="MF_03172">
    <property type="entry name" value="Adenylate_kinase_UMP_CMP_kin"/>
    <property type="match status" value="1"/>
</dbReference>
<evidence type="ECO:0000256" key="1">
    <source>
        <dbReference type="ARBA" id="ARBA00022490"/>
    </source>
</evidence>
<keyword evidence="7 9" id="KW-0539">Nucleus</keyword>
<dbReference type="Pfam" id="PF00406">
    <property type="entry name" value="ADK"/>
    <property type="match status" value="1"/>
</dbReference>
<evidence type="ECO:0000313" key="11">
    <source>
        <dbReference type="EMBL" id="KAK9836457.1"/>
    </source>
</evidence>
<name>A0AAW1RRQ4_9CHLO</name>
<dbReference type="InterPro" id="IPR027417">
    <property type="entry name" value="P-loop_NTPase"/>
</dbReference>
<dbReference type="GO" id="GO:0005634">
    <property type="term" value="C:nucleus"/>
    <property type="evidence" value="ECO:0007669"/>
    <property type="project" value="UniProtKB-SubCell"/>
</dbReference>
<dbReference type="GO" id="GO:0006207">
    <property type="term" value="P:'de novo' pyrimidine nucleobase biosynthetic process"/>
    <property type="evidence" value="ECO:0007669"/>
    <property type="project" value="InterPro"/>
</dbReference>
<dbReference type="GO" id="GO:0006221">
    <property type="term" value="P:pyrimidine nucleotide biosynthetic process"/>
    <property type="evidence" value="ECO:0007669"/>
    <property type="project" value="UniProtKB-UniRule"/>
</dbReference>
<feature type="compositionally biased region" description="Low complexity" evidence="10">
    <location>
        <begin position="17"/>
        <end position="29"/>
    </location>
</feature>
<feature type="binding site" evidence="9">
    <location>
        <position position="177"/>
    </location>
    <ligand>
        <name>a ribonucleoside 5'-phosphate</name>
        <dbReference type="ChEBI" id="CHEBI:58043"/>
    </ligand>
</feature>
<keyword evidence="12" id="KW-1185">Reference proteome</keyword>
<dbReference type="GO" id="GO:0005524">
    <property type="term" value="F:ATP binding"/>
    <property type="evidence" value="ECO:0007669"/>
    <property type="project" value="UniProtKB-KW"/>
</dbReference>
<keyword evidence="2 9" id="KW-0808">Transferase</keyword>
<evidence type="ECO:0000256" key="10">
    <source>
        <dbReference type="SAM" id="MobiDB-lite"/>
    </source>
</evidence>